<dbReference type="Gene3D" id="3.30.9.10">
    <property type="entry name" value="D-Amino Acid Oxidase, subunit A, domain 2"/>
    <property type="match status" value="1"/>
</dbReference>
<dbReference type="Gene3D" id="3.30.1360.120">
    <property type="entry name" value="Probable tRNA modification gtpase trme, domain 1"/>
    <property type="match status" value="1"/>
</dbReference>
<feature type="domain" description="FAD dependent oxidoreductase" evidence="3">
    <location>
        <begin position="6"/>
        <end position="364"/>
    </location>
</feature>
<dbReference type="SUPFAM" id="SSF51905">
    <property type="entry name" value="FAD/NAD(P)-binding domain"/>
    <property type="match status" value="1"/>
</dbReference>
<comment type="caution">
    <text evidence="6">The sequence shown here is derived from an EMBL/GenBank/DDBJ whole genome shotgun (WGS) entry which is preliminary data.</text>
</comment>
<evidence type="ECO:0000259" key="3">
    <source>
        <dbReference type="Pfam" id="PF01266"/>
    </source>
</evidence>
<dbReference type="Gene3D" id="3.50.50.60">
    <property type="entry name" value="FAD/NAD(P)-binding domain"/>
    <property type="match status" value="1"/>
</dbReference>
<dbReference type="InterPro" id="IPR006222">
    <property type="entry name" value="GCVT_N"/>
</dbReference>
<evidence type="ECO:0000256" key="1">
    <source>
        <dbReference type="ARBA" id="ARBA00008609"/>
    </source>
</evidence>
<dbReference type="PANTHER" id="PTHR13847:SF187">
    <property type="entry name" value="DIMETHYLGLYCINE DEHYDROGENASE, MITOCHONDRIAL"/>
    <property type="match status" value="1"/>
</dbReference>
<dbReference type="PANTHER" id="PTHR13847">
    <property type="entry name" value="SARCOSINE DEHYDROGENASE-RELATED"/>
    <property type="match status" value="1"/>
</dbReference>
<dbReference type="RefSeq" id="WP_285670766.1">
    <property type="nucleotide sequence ID" value="NZ_BSYI01000007.1"/>
</dbReference>
<protein>
    <submittedName>
        <fullName evidence="6">FAD-dependent oxidoreductase</fullName>
    </submittedName>
</protein>
<dbReference type="SUPFAM" id="SSF103025">
    <property type="entry name" value="Folate-binding domain"/>
    <property type="match status" value="1"/>
</dbReference>
<gene>
    <name evidence="6" type="ORF">LNKW23_12340</name>
</gene>
<dbReference type="InterPro" id="IPR029043">
    <property type="entry name" value="GcvT/YgfZ_C"/>
</dbReference>
<feature type="domain" description="Aminomethyltransferase C-terminal" evidence="5">
    <location>
        <begin position="728"/>
        <end position="795"/>
    </location>
</feature>
<comment type="similarity">
    <text evidence="1">Belongs to the GcvT family.</text>
</comment>
<sequence>MKTQARVAIIGGGVMGCSLAYHLAEEGWSDLVLLEKGELTSGSTWHAAGQITHSVSHFGLAKMAAYGTELYPRLEAETGQSATWHGCGSLRVAYLPEEVDWLHHTRAIGRGLGHEMEIVGPERIAELHPFYNTEGILAALHTPHDGHVDPAGVTFALAAGARARGAEIRRHCRATGLRREGAGWIVETEQGEIRAGIVVNAAGTYARQVGAWAGLDLPIANLLHHYLITEPVPEFADLATELPVIRDDRLVSGYVRMEQKSGLIGIYEKANAATVWDDGTPWEAEHELFDPDYDRIMPWLENAMERMPVLAELGIRRVVHGAITHPPDGNMMLGPSGVENLWLCCGSQVGIAWGPGAGRYLAQWMVHGAADISMASFDPRRFGARIDETYRIGKAKEDYLLRHEIPFPQRDRPGCRPSHSKTSPLYAATKAKGAVFQDVYGWERPYWYAPEGMAREHIHSFRRSALHDVVGAEVDGLRTRAGIADLTAFAKIEAHGADLWDYLGRISSNRLPRNTGSVTLTYLVNPNGRLEGEATLVKLAGDRAYIVYAAAREAALLDWMRGQRRPGERVAFDNVSEARGVIMLAGPLSREILAACTGADLSNAGFRWLSTRAIEAAGVADIRAMRVTYTGELGWELHVPMAGMAAVHAALVAAGEPRGMVHVGAAALNAMRMEKAYRSGHEITAEVTLAEAGLARFSRAEGFQGAAASLAPATRWKLALLRLEEPEGGAEADPLGSEAVWHAGEAVGAISSGGYGYGIGAWLGWAYLRPALAEPGTRLEVMVLGRPRAAEVVEGALRDPENARPRADRTPAAA</sequence>
<name>A0ABQ6LFB0_9RHOB</name>
<keyword evidence="2" id="KW-0560">Oxidoreductase</keyword>
<feature type="domain" description="GCVT N-terminal" evidence="4">
    <location>
        <begin position="425"/>
        <end position="697"/>
    </location>
</feature>
<evidence type="ECO:0000259" key="4">
    <source>
        <dbReference type="Pfam" id="PF01571"/>
    </source>
</evidence>
<dbReference type="Gene3D" id="2.40.30.110">
    <property type="entry name" value="Aminomethyltransferase beta-barrel domains"/>
    <property type="match status" value="1"/>
</dbReference>
<evidence type="ECO:0000259" key="5">
    <source>
        <dbReference type="Pfam" id="PF08669"/>
    </source>
</evidence>
<dbReference type="InterPro" id="IPR036188">
    <property type="entry name" value="FAD/NAD-bd_sf"/>
</dbReference>
<dbReference type="Pfam" id="PF01571">
    <property type="entry name" value="GCV_T"/>
    <property type="match status" value="1"/>
</dbReference>
<dbReference type="Proteomes" id="UP001239909">
    <property type="component" value="Unassembled WGS sequence"/>
</dbReference>
<dbReference type="SUPFAM" id="SSF101790">
    <property type="entry name" value="Aminomethyltransferase beta-barrel domain"/>
    <property type="match status" value="1"/>
</dbReference>
<proteinExistence type="inferred from homology"/>
<dbReference type="Gene3D" id="3.30.70.1400">
    <property type="entry name" value="Aminomethyltransferase beta-barrel domains"/>
    <property type="match status" value="1"/>
</dbReference>
<evidence type="ECO:0000313" key="6">
    <source>
        <dbReference type="EMBL" id="GMG82021.1"/>
    </source>
</evidence>
<dbReference type="PROSITE" id="PS51257">
    <property type="entry name" value="PROKAR_LIPOPROTEIN"/>
    <property type="match status" value="1"/>
</dbReference>
<accession>A0ABQ6LFB0</accession>
<dbReference type="EMBL" id="BSYI01000007">
    <property type="protein sequence ID" value="GMG82021.1"/>
    <property type="molecule type" value="Genomic_DNA"/>
</dbReference>
<evidence type="ECO:0000256" key="2">
    <source>
        <dbReference type="ARBA" id="ARBA00023002"/>
    </source>
</evidence>
<dbReference type="InterPro" id="IPR006076">
    <property type="entry name" value="FAD-dep_OxRdtase"/>
</dbReference>
<organism evidence="6 7">
    <name type="scientific">Paralimibaculum aggregatum</name>
    <dbReference type="NCBI Taxonomy" id="3036245"/>
    <lineage>
        <taxon>Bacteria</taxon>
        <taxon>Pseudomonadati</taxon>
        <taxon>Pseudomonadota</taxon>
        <taxon>Alphaproteobacteria</taxon>
        <taxon>Rhodobacterales</taxon>
        <taxon>Paracoccaceae</taxon>
        <taxon>Paralimibaculum</taxon>
    </lineage>
</organism>
<evidence type="ECO:0000313" key="7">
    <source>
        <dbReference type="Proteomes" id="UP001239909"/>
    </source>
</evidence>
<reference evidence="6 7" key="1">
    <citation type="submission" date="2023-04" db="EMBL/GenBank/DDBJ databases">
        <title>Marinoamorphus aggregata gen. nov., sp. Nov., isolate from tissue of brittle star Ophioplocus japonicus.</title>
        <authorList>
            <person name="Kawano K."/>
            <person name="Sawayama S."/>
            <person name="Nakagawa S."/>
        </authorList>
    </citation>
    <scope>NUCLEOTIDE SEQUENCE [LARGE SCALE GENOMIC DNA]</scope>
    <source>
        <strain evidence="6 7">NKW23</strain>
    </source>
</reference>
<keyword evidence="7" id="KW-1185">Reference proteome</keyword>
<dbReference type="Pfam" id="PF08669">
    <property type="entry name" value="GCV_T_C"/>
    <property type="match status" value="1"/>
</dbReference>
<dbReference type="SUPFAM" id="SSF54373">
    <property type="entry name" value="FAD-linked reductases, C-terminal domain"/>
    <property type="match status" value="1"/>
</dbReference>
<dbReference type="InterPro" id="IPR027266">
    <property type="entry name" value="TrmE/GcvT-like"/>
</dbReference>
<dbReference type="Pfam" id="PF01266">
    <property type="entry name" value="DAO"/>
    <property type="match status" value="1"/>
</dbReference>
<dbReference type="InterPro" id="IPR013977">
    <property type="entry name" value="GcvT_C"/>
</dbReference>